<feature type="transmembrane region" description="Helical" evidence="6">
    <location>
        <begin position="327"/>
        <end position="349"/>
    </location>
</feature>
<sequence>MKKVLSNKLFMATFVSDMLSNFGDIVYYFAMMAYVLQLPNTNIAISLVTFSESLPILSKLLMSIWGDRTKNKLDTILWTLMLRIVLYSIVGFAMGFTPSLWILGLALLVNVCSDLAGQYENALFTPISLRIVTKEDREGMFAFRQAVSSVLYMLFQASGAFFITVLTFSQLAYFNASTFLISATIMLIIRGTLKQKLDENPIVTVNKEGSETVFESICSSLKLAYSSLDSIPEVKQTLISIMGMNAIVVVEEPLFLLIVKHNPAFGFGNPMMTLALMTLASVLGNVTGSILLSKLKTDLSFAKMTMLSSFFILTLFLGYLMQTMTLILISGFLMCVIVGMINPKFFALLSNTVPENQLATIEGGIGSFTMIGMLLSRLIIALMVLLLSTDTISVIFVLLALLLLGYTIRKNNTVKQ</sequence>
<dbReference type="KEGG" id="siq:DQ08_01330"/>
<feature type="transmembrane region" description="Helical" evidence="6">
    <location>
        <begin position="271"/>
        <end position="292"/>
    </location>
</feature>
<evidence type="ECO:0000313" key="10">
    <source>
        <dbReference type="Proteomes" id="UP000269148"/>
    </source>
</evidence>
<evidence type="ECO:0000256" key="3">
    <source>
        <dbReference type="ARBA" id="ARBA00022692"/>
    </source>
</evidence>
<dbReference type="AlphaFoldDB" id="A0A3L8GM00"/>
<feature type="transmembrane region" description="Helical" evidence="6">
    <location>
        <begin position="171"/>
        <end position="189"/>
    </location>
</feature>
<gene>
    <name evidence="8" type="ORF">DIY07_01250</name>
    <name evidence="7" type="ORF">DQ08_01330</name>
</gene>
<feature type="transmembrane region" description="Helical" evidence="6">
    <location>
        <begin position="9"/>
        <end position="31"/>
    </location>
</feature>
<reference evidence="8 10" key="2">
    <citation type="submission" date="2018-06" db="EMBL/GenBank/DDBJ databases">
        <title>Mutators as drivers of adaptation in pathogenic bacteria and a risk factor for host jumps and vaccine escape.</title>
        <authorList>
            <person name="Barnes A.C."/>
            <person name="Silayeva O."/>
        </authorList>
    </citation>
    <scope>NUCLEOTIDE SEQUENCE [LARGE SCALE GENOMIC DNA]</scope>
    <source>
        <strain evidence="8 10">QMA0445</strain>
    </source>
</reference>
<feature type="transmembrane region" description="Helical" evidence="6">
    <location>
        <begin position="141"/>
        <end position="165"/>
    </location>
</feature>
<dbReference type="SUPFAM" id="SSF103473">
    <property type="entry name" value="MFS general substrate transporter"/>
    <property type="match status" value="1"/>
</dbReference>
<dbReference type="InterPro" id="IPR036259">
    <property type="entry name" value="MFS_trans_sf"/>
</dbReference>
<dbReference type="STRING" id="1346.BMF34_01520"/>
<evidence type="ECO:0000256" key="6">
    <source>
        <dbReference type="SAM" id="Phobius"/>
    </source>
</evidence>
<accession>A0A3L8GM00</accession>
<dbReference type="GeneID" id="35766456"/>
<dbReference type="PANTHER" id="PTHR23513">
    <property type="entry name" value="INTEGRAL MEMBRANE EFFLUX PROTEIN-RELATED"/>
    <property type="match status" value="1"/>
</dbReference>
<proteinExistence type="predicted"/>
<dbReference type="GO" id="GO:0005886">
    <property type="term" value="C:plasma membrane"/>
    <property type="evidence" value="ECO:0007669"/>
    <property type="project" value="UniProtKB-SubCell"/>
</dbReference>
<evidence type="ECO:0000256" key="4">
    <source>
        <dbReference type="ARBA" id="ARBA00022989"/>
    </source>
</evidence>
<comment type="subcellular location">
    <subcellularLocation>
        <location evidence="1">Cell membrane</location>
        <topology evidence="1">Multi-pass membrane protein</topology>
    </subcellularLocation>
</comment>
<feature type="transmembrane region" description="Helical" evidence="6">
    <location>
        <begin position="361"/>
        <end position="385"/>
    </location>
</feature>
<feature type="transmembrane region" description="Helical" evidence="6">
    <location>
        <begin position="43"/>
        <end position="64"/>
    </location>
</feature>
<dbReference type="KEGG" id="siz:SI82_01615"/>
<dbReference type="OrthoDB" id="2293709at2"/>
<feature type="transmembrane region" description="Helical" evidence="6">
    <location>
        <begin position="304"/>
        <end position="321"/>
    </location>
</feature>
<keyword evidence="5 6" id="KW-0472">Membrane</keyword>
<keyword evidence="3 6" id="KW-0812">Transmembrane</keyword>
<reference evidence="7 9" key="1">
    <citation type="journal article" date="2014" name="Genome Announc.">
        <title>Complete Genome Sequence of a Virulent Strain, Streptococcus iniae ISET0901, Isolated from Diseased Tilapia.</title>
        <authorList>
            <person name="Pridgeon J.W."/>
            <person name="Zhang D."/>
            <person name="Zhang L."/>
        </authorList>
    </citation>
    <scope>NUCLEOTIDE SEQUENCE [LARGE SCALE GENOMIC DNA]</scope>
    <source>
        <strain evidence="7 9">ISET0901</strain>
    </source>
</reference>
<evidence type="ECO:0000313" key="7">
    <source>
        <dbReference type="EMBL" id="AHY15149.1"/>
    </source>
</evidence>
<dbReference type="Proteomes" id="UP000269148">
    <property type="component" value="Unassembled WGS sequence"/>
</dbReference>
<keyword evidence="2" id="KW-1003">Cell membrane</keyword>
<evidence type="ECO:0000256" key="2">
    <source>
        <dbReference type="ARBA" id="ARBA00022475"/>
    </source>
</evidence>
<evidence type="ECO:0000256" key="5">
    <source>
        <dbReference type="ARBA" id="ARBA00023136"/>
    </source>
</evidence>
<dbReference type="PANTHER" id="PTHR23513:SF6">
    <property type="entry name" value="MAJOR FACILITATOR SUPERFAMILY ASSOCIATED DOMAIN-CONTAINING PROTEIN"/>
    <property type="match status" value="1"/>
</dbReference>
<name>A0A3L8GM00_STRIN</name>
<dbReference type="Proteomes" id="UP000025245">
    <property type="component" value="Chromosome"/>
</dbReference>
<dbReference type="EMBL" id="CP007586">
    <property type="protein sequence ID" value="AHY15149.1"/>
    <property type="molecule type" value="Genomic_DNA"/>
</dbReference>
<evidence type="ECO:0000313" key="9">
    <source>
        <dbReference type="Proteomes" id="UP000025245"/>
    </source>
</evidence>
<keyword evidence="9" id="KW-1185">Reference proteome</keyword>
<dbReference type="Gene3D" id="1.20.1250.20">
    <property type="entry name" value="MFS general substrate transporter like domains"/>
    <property type="match status" value="1"/>
</dbReference>
<dbReference type="RefSeq" id="WP_003100592.1">
    <property type="nucleotide sequence ID" value="NZ_CP010783.1"/>
</dbReference>
<feature type="transmembrane region" description="Helical" evidence="6">
    <location>
        <begin position="391"/>
        <end position="408"/>
    </location>
</feature>
<organism evidence="8 10">
    <name type="scientific">Streptococcus iniae</name>
    <name type="common">Streptococcus shiloi</name>
    <dbReference type="NCBI Taxonomy" id="1346"/>
    <lineage>
        <taxon>Bacteria</taxon>
        <taxon>Bacillati</taxon>
        <taxon>Bacillota</taxon>
        <taxon>Bacilli</taxon>
        <taxon>Lactobacillales</taxon>
        <taxon>Streptococcaceae</taxon>
        <taxon>Streptococcus</taxon>
    </lineage>
</organism>
<dbReference type="EMBL" id="QLQD01000016">
    <property type="protein sequence ID" value="RLU58942.1"/>
    <property type="molecule type" value="Genomic_DNA"/>
</dbReference>
<dbReference type="KEGG" id="sio:DW64_01325"/>
<evidence type="ECO:0000256" key="1">
    <source>
        <dbReference type="ARBA" id="ARBA00004651"/>
    </source>
</evidence>
<keyword evidence="4 6" id="KW-1133">Transmembrane helix</keyword>
<evidence type="ECO:0000313" key="8">
    <source>
        <dbReference type="EMBL" id="RLU58942.1"/>
    </source>
</evidence>
<protein>
    <submittedName>
        <fullName evidence="8">MFS transporter</fullName>
    </submittedName>
</protein>